<evidence type="ECO:0000256" key="2">
    <source>
        <dbReference type="ARBA" id="ARBA00010699"/>
    </source>
</evidence>
<dbReference type="Pfam" id="PF00551">
    <property type="entry name" value="Formyl_trans_N"/>
    <property type="match status" value="1"/>
</dbReference>
<name>A0ABT6N8E2_9FIRM</name>
<keyword evidence="6 8" id="KW-0648">Protein biosynthesis</keyword>
<evidence type="ECO:0000313" key="12">
    <source>
        <dbReference type="Proteomes" id="UP001158045"/>
    </source>
</evidence>
<dbReference type="RefSeq" id="WP_281092477.1">
    <property type="nucleotide sequence ID" value="NZ_JARYZI010000001.1"/>
</dbReference>
<evidence type="ECO:0000256" key="7">
    <source>
        <dbReference type="ARBA" id="ARBA00048558"/>
    </source>
</evidence>
<dbReference type="PANTHER" id="PTHR11138">
    <property type="entry name" value="METHIONYL-TRNA FORMYLTRANSFERASE"/>
    <property type="match status" value="1"/>
</dbReference>
<dbReference type="InterPro" id="IPR036477">
    <property type="entry name" value="Formyl_transf_N_sf"/>
</dbReference>
<dbReference type="CDD" id="cd08704">
    <property type="entry name" value="Met_tRNA_FMT_C"/>
    <property type="match status" value="1"/>
</dbReference>
<dbReference type="InterPro" id="IPR037022">
    <property type="entry name" value="Formyl_trans_C_sf"/>
</dbReference>
<evidence type="ECO:0000256" key="5">
    <source>
        <dbReference type="ARBA" id="ARBA00022679"/>
    </source>
</evidence>
<dbReference type="InterPro" id="IPR044135">
    <property type="entry name" value="Met-tRNA-FMT_C"/>
</dbReference>
<sequence length="323" mass="35739">MKVIYMGTPDFAVETLKSVAKHHEVLAVFTQPDKPKGRGKKLASPPVKLVAEELGFTVYQPDKIRKEHWPTLIKDYKPDVIVVVAYGQILSQEILDIPKFGCINVHGSLLPSYRGAAPINWAIADGLETTGVTTMLMAAGIDTGDMLLKSEVSVDRKTAGELFEELAVVGADLLIETLERLEKGTIIPVPQIDAESSHAMMLDKNVTRIDWHMSAKQIENRIRGFNPWPIAHTQLDEVTFKIFSAKNLDNEEFSSLSNLSASDINIFKTSVPGEIVFKDKKAIYVKTGEGVLRVDELQLGSNKRMLTQAFLLGNDVEIGKILI</sequence>
<reference evidence="11 12" key="1">
    <citation type="submission" date="2023-04" db="EMBL/GenBank/DDBJ databases">
        <title>Fusibacter bizertensis strain WBS, isolated from littoral bottom sediments of the Arctic seas - biochemical and genomic analysis.</title>
        <authorList>
            <person name="Brioukhanov A.L."/>
        </authorList>
    </citation>
    <scope>NUCLEOTIDE SEQUENCE [LARGE SCALE GENOMIC DNA]</scope>
    <source>
        <strain evidence="11 12">WBS</strain>
    </source>
</reference>
<evidence type="ECO:0000259" key="9">
    <source>
        <dbReference type="Pfam" id="PF00551"/>
    </source>
</evidence>
<dbReference type="PANTHER" id="PTHR11138:SF5">
    <property type="entry name" value="METHIONYL-TRNA FORMYLTRANSFERASE, MITOCHONDRIAL"/>
    <property type="match status" value="1"/>
</dbReference>
<dbReference type="SUPFAM" id="SSF50486">
    <property type="entry name" value="FMT C-terminal domain-like"/>
    <property type="match status" value="1"/>
</dbReference>
<proteinExistence type="inferred from homology"/>
<protein>
    <recommendedName>
        <fullName evidence="4 8">Methionyl-tRNA formyltransferase</fullName>
        <ecNumber evidence="3 8">2.1.2.9</ecNumber>
    </recommendedName>
</protein>
<dbReference type="HAMAP" id="MF_00182">
    <property type="entry name" value="Formyl_trans"/>
    <property type="match status" value="1"/>
</dbReference>
<evidence type="ECO:0000256" key="3">
    <source>
        <dbReference type="ARBA" id="ARBA00012261"/>
    </source>
</evidence>
<dbReference type="EC" id="2.1.2.9" evidence="3 8"/>
<dbReference type="Proteomes" id="UP001158045">
    <property type="component" value="Unassembled WGS sequence"/>
</dbReference>
<evidence type="ECO:0000256" key="8">
    <source>
        <dbReference type="HAMAP-Rule" id="MF_00182"/>
    </source>
</evidence>
<evidence type="ECO:0000256" key="6">
    <source>
        <dbReference type="ARBA" id="ARBA00022917"/>
    </source>
</evidence>
<dbReference type="Gene3D" id="3.10.25.10">
    <property type="entry name" value="Formyl transferase, C-terminal domain"/>
    <property type="match status" value="1"/>
</dbReference>
<dbReference type="Pfam" id="PF02911">
    <property type="entry name" value="Formyl_trans_C"/>
    <property type="match status" value="1"/>
</dbReference>
<feature type="domain" description="Formyl transferase C-terminal" evidence="10">
    <location>
        <begin position="202"/>
        <end position="313"/>
    </location>
</feature>
<dbReference type="InterPro" id="IPR011034">
    <property type="entry name" value="Formyl_transferase-like_C_sf"/>
</dbReference>
<accession>A0ABT6N8E2</accession>
<feature type="binding site" evidence="8">
    <location>
        <begin position="108"/>
        <end position="111"/>
    </location>
    <ligand>
        <name>(6S)-5,6,7,8-tetrahydrofolate</name>
        <dbReference type="ChEBI" id="CHEBI:57453"/>
    </ligand>
</feature>
<dbReference type="CDD" id="cd08646">
    <property type="entry name" value="FMT_core_Met-tRNA-FMT_N"/>
    <property type="match status" value="1"/>
</dbReference>
<comment type="catalytic activity">
    <reaction evidence="7 8">
        <text>L-methionyl-tRNA(fMet) + (6R)-10-formyltetrahydrofolate = N-formyl-L-methionyl-tRNA(fMet) + (6S)-5,6,7,8-tetrahydrofolate + H(+)</text>
        <dbReference type="Rhea" id="RHEA:24380"/>
        <dbReference type="Rhea" id="RHEA-COMP:9952"/>
        <dbReference type="Rhea" id="RHEA-COMP:9953"/>
        <dbReference type="ChEBI" id="CHEBI:15378"/>
        <dbReference type="ChEBI" id="CHEBI:57453"/>
        <dbReference type="ChEBI" id="CHEBI:78530"/>
        <dbReference type="ChEBI" id="CHEBI:78844"/>
        <dbReference type="ChEBI" id="CHEBI:195366"/>
        <dbReference type="EC" id="2.1.2.9"/>
    </reaction>
</comment>
<dbReference type="EMBL" id="JARYZI010000001">
    <property type="protein sequence ID" value="MDH8676679.1"/>
    <property type="molecule type" value="Genomic_DNA"/>
</dbReference>
<evidence type="ECO:0000256" key="1">
    <source>
        <dbReference type="ARBA" id="ARBA00002606"/>
    </source>
</evidence>
<dbReference type="InterPro" id="IPR001555">
    <property type="entry name" value="GART_AS"/>
</dbReference>
<dbReference type="Gene3D" id="3.40.50.170">
    <property type="entry name" value="Formyl transferase, N-terminal domain"/>
    <property type="match status" value="1"/>
</dbReference>
<comment type="caution">
    <text evidence="11">The sequence shown here is derived from an EMBL/GenBank/DDBJ whole genome shotgun (WGS) entry which is preliminary data.</text>
</comment>
<evidence type="ECO:0000313" key="11">
    <source>
        <dbReference type="EMBL" id="MDH8676679.1"/>
    </source>
</evidence>
<dbReference type="NCBIfam" id="TIGR00460">
    <property type="entry name" value="fmt"/>
    <property type="match status" value="1"/>
</dbReference>
<dbReference type="GO" id="GO:0004479">
    <property type="term" value="F:methionyl-tRNA formyltransferase activity"/>
    <property type="evidence" value="ECO:0007669"/>
    <property type="project" value="UniProtKB-EC"/>
</dbReference>
<keyword evidence="5 8" id="KW-0808">Transferase</keyword>
<dbReference type="InterPro" id="IPR041711">
    <property type="entry name" value="Met-tRNA-FMT_N"/>
</dbReference>
<dbReference type="InterPro" id="IPR005793">
    <property type="entry name" value="Formyl_trans_C"/>
</dbReference>
<dbReference type="PROSITE" id="PS00373">
    <property type="entry name" value="GART"/>
    <property type="match status" value="1"/>
</dbReference>
<dbReference type="InterPro" id="IPR005794">
    <property type="entry name" value="Fmt"/>
</dbReference>
<gene>
    <name evidence="8 11" type="primary">fmt</name>
    <name evidence="11" type="ORF">QE109_00900</name>
</gene>
<feature type="domain" description="Formyl transferase N-terminal" evidence="9">
    <location>
        <begin position="2"/>
        <end position="177"/>
    </location>
</feature>
<comment type="similarity">
    <text evidence="2 8">Belongs to the Fmt family.</text>
</comment>
<evidence type="ECO:0000256" key="4">
    <source>
        <dbReference type="ARBA" id="ARBA00016014"/>
    </source>
</evidence>
<comment type="function">
    <text evidence="1 8">Attaches a formyl group to the free amino group of methionyl-tRNA(fMet). The formyl group appears to play a dual role in the initiator identity of N-formylmethionyl-tRNA by promoting its recognition by IF2 and preventing the misappropriation of this tRNA by the elongation apparatus.</text>
</comment>
<evidence type="ECO:0000259" key="10">
    <source>
        <dbReference type="Pfam" id="PF02911"/>
    </source>
</evidence>
<keyword evidence="12" id="KW-1185">Reference proteome</keyword>
<dbReference type="InterPro" id="IPR002376">
    <property type="entry name" value="Formyl_transf_N"/>
</dbReference>
<organism evidence="11 12">
    <name type="scientific">Fusibacter bizertensis</name>
    <dbReference type="NCBI Taxonomy" id="1488331"/>
    <lineage>
        <taxon>Bacteria</taxon>
        <taxon>Bacillati</taxon>
        <taxon>Bacillota</taxon>
        <taxon>Clostridia</taxon>
        <taxon>Eubacteriales</taxon>
        <taxon>Eubacteriales Family XII. Incertae Sedis</taxon>
        <taxon>Fusibacter</taxon>
    </lineage>
</organism>
<dbReference type="SUPFAM" id="SSF53328">
    <property type="entry name" value="Formyltransferase"/>
    <property type="match status" value="1"/>
</dbReference>